<sequence length="229" mass="25541">MTDSDPELLPAPVSSSLNASTDSLNDLPTVTDRSLRRCASESSLERELASLHREMETIRLECDKLILKHSDNERSSVALACFFFFKSTLICGGSFDSANIFINVAQTTLNDQKCELSDEVSDAKCRLEDTSSAYNTGESCRSTPLKSDFQIKKNNRCMKRYPAVLEGPIGHITRCIDSQKPTTSQIPKLGKLFGRKKNYTSHESFAVLCDTCMKMIMPAKNDAYNEDLK</sequence>
<evidence type="ECO:0000313" key="5">
    <source>
        <dbReference type="WBParaSite" id="GPUH_0000086201-mRNA-1"/>
    </source>
</evidence>
<organism evidence="5">
    <name type="scientific">Gongylonema pulchrum</name>
    <dbReference type="NCBI Taxonomy" id="637853"/>
    <lineage>
        <taxon>Eukaryota</taxon>
        <taxon>Metazoa</taxon>
        <taxon>Ecdysozoa</taxon>
        <taxon>Nematoda</taxon>
        <taxon>Chromadorea</taxon>
        <taxon>Rhabditida</taxon>
        <taxon>Spirurina</taxon>
        <taxon>Spiruromorpha</taxon>
        <taxon>Spiruroidea</taxon>
        <taxon>Gongylonematidae</taxon>
        <taxon>Gongylonema</taxon>
    </lineage>
</organism>
<feature type="compositionally biased region" description="Polar residues" evidence="2">
    <location>
        <begin position="13"/>
        <end position="25"/>
    </location>
</feature>
<feature type="region of interest" description="Disordered" evidence="2">
    <location>
        <begin position="1"/>
        <end position="25"/>
    </location>
</feature>
<name>A0A183CWM1_9BILA</name>
<dbReference type="Proteomes" id="UP000271098">
    <property type="component" value="Unassembled WGS sequence"/>
</dbReference>
<dbReference type="OrthoDB" id="6270329at2759"/>
<evidence type="ECO:0000256" key="2">
    <source>
        <dbReference type="SAM" id="MobiDB-lite"/>
    </source>
</evidence>
<proteinExistence type="predicted"/>
<feature type="coiled-coil region" evidence="1">
    <location>
        <begin position="41"/>
        <end position="68"/>
    </location>
</feature>
<protein>
    <submittedName>
        <fullName evidence="3 5">Uncharacterized protein</fullName>
    </submittedName>
</protein>
<dbReference type="AlphaFoldDB" id="A0A183CWM1"/>
<accession>A0A183CWM1</accession>
<reference evidence="5" key="1">
    <citation type="submission" date="2016-06" db="UniProtKB">
        <authorList>
            <consortium name="WormBaseParasite"/>
        </authorList>
    </citation>
    <scope>IDENTIFICATION</scope>
</reference>
<evidence type="ECO:0000313" key="3">
    <source>
        <dbReference type="EMBL" id="VDK28903.1"/>
    </source>
</evidence>
<reference evidence="3 4" key="2">
    <citation type="submission" date="2018-11" db="EMBL/GenBank/DDBJ databases">
        <authorList>
            <consortium name="Pathogen Informatics"/>
        </authorList>
    </citation>
    <scope>NUCLEOTIDE SEQUENCE [LARGE SCALE GENOMIC DNA]</scope>
</reference>
<dbReference type="EMBL" id="UYRT01000891">
    <property type="protein sequence ID" value="VDK28903.1"/>
    <property type="molecule type" value="Genomic_DNA"/>
</dbReference>
<keyword evidence="4" id="KW-1185">Reference proteome</keyword>
<dbReference type="WBParaSite" id="GPUH_0000086201-mRNA-1">
    <property type="protein sequence ID" value="GPUH_0000086201-mRNA-1"/>
    <property type="gene ID" value="GPUH_0000086201"/>
</dbReference>
<evidence type="ECO:0000256" key="1">
    <source>
        <dbReference type="SAM" id="Coils"/>
    </source>
</evidence>
<gene>
    <name evidence="3" type="ORF">GPUH_LOCUS862</name>
</gene>
<keyword evidence="1" id="KW-0175">Coiled coil</keyword>
<evidence type="ECO:0000313" key="4">
    <source>
        <dbReference type="Proteomes" id="UP000271098"/>
    </source>
</evidence>